<dbReference type="RefSeq" id="WP_205003119.1">
    <property type="nucleotide sequence ID" value="NZ_JAFBER010000006.1"/>
</dbReference>
<organism evidence="8 9">
    <name type="scientific">Scopulibacillus daqui</name>
    <dbReference type="NCBI Taxonomy" id="1469162"/>
    <lineage>
        <taxon>Bacteria</taxon>
        <taxon>Bacillati</taxon>
        <taxon>Bacillota</taxon>
        <taxon>Bacilli</taxon>
        <taxon>Bacillales</taxon>
        <taxon>Sporolactobacillaceae</taxon>
        <taxon>Scopulibacillus</taxon>
    </lineage>
</organism>
<comment type="caution">
    <text evidence="8">The sequence shown here is derived from an EMBL/GenBank/DDBJ whole genome shotgun (WGS) entry which is preliminary data.</text>
</comment>
<evidence type="ECO:0000313" key="8">
    <source>
        <dbReference type="EMBL" id="MBM7645192.1"/>
    </source>
</evidence>
<feature type="transmembrane region" description="Helical" evidence="6">
    <location>
        <begin position="209"/>
        <end position="236"/>
    </location>
</feature>
<dbReference type="InterPro" id="IPR000412">
    <property type="entry name" value="ABC_2_transport"/>
</dbReference>
<keyword evidence="5 6" id="KW-0472">Membrane</keyword>
<gene>
    <name evidence="8" type="ORF">JOD45_001403</name>
</gene>
<keyword evidence="2" id="KW-1003">Cell membrane</keyword>
<evidence type="ECO:0000256" key="6">
    <source>
        <dbReference type="SAM" id="Phobius"/>
    </source>
</evidence>
<name>A0ABS2PYT4_9BACL</name>
<feature type="transmembrane region" description="Helical" evidence="6">
    <location>
        <begin position="97"/>
        <end position="124"/>
    </location>
</feature>
<dbReference type="InterPro" id="IPR051449">
    <property type="entry name" value="ABC-2_transporter_component"/>
</dbReference>
<dbReference type="PANTHER" id="PTHR30294">
    <property type="entry name" value="MEMBRANE COMPONENT OF ABC TRANSPORTER YHHJ-RELATED"/>
    <property type="match status" value="1"/>
</dbReference>
<dbReference type="Pfam" id="PF01061">
    <property type="entry name" value="ABC2_membrane"/>
    <property type="match status" value="1"/>
</dbReference>
<evidence type="ECO:0000259" key="7">
    <source>
        <dbReference type="Pfam" id="PF01061"/>
    </source>
</evidence>
<evidence type="ECO:0000256" key="4">
    <source>
        <dbReference type="ARBA" id="ARBA00022989"/>
    </source>
</evidence>
<keyword evidence="3 6" id="KW-0812">Transmembrane</keyword>
<proteinExistence type="predicted"/>
<evidence type="ECO:0000256" key="1">
    <source>
        <dbReference type="ARBA" id="ARBA00004651"/>
    </source>
</evidence>
<feature type="transmembrane region" description="Helical" evidence="6">
    <location>
        <begin position="160"/>
        <end position="178"/>
    </location>
</feature>
<reference evidence="8 9" key="1">
    <citation type="submission" date="2021-01" db="EMBL/GenBank/DDBJ databases">
        <title>Genomic Encyclopedia of Type Strains, Phase IV (KMG-IV): sequencing the most valuable type-strain genomes for metagenomic binning, comparative biology and taxonomic classification.</title>
        <authorList>
            <person name="Goeker M."/>
        </authorList>
    </citation>
    <scope>NUCLEOTIDE SEQUENCE [LARGE SCALE GENOMIC DNA]</scope>
    <source>
        <strain evidence="8 9">DSM 28236</strain>
    </source>
</reference>
<feature type="transmembrane region" description="Helical" evidence="6">
    <location>
        <begin position="130"/>
        <end position="153"/>
    </location>
</feature>
<feature type="transmembrane region" description="Helical" evidence="6">
    <location>
        <begin position="19"/>
        <end position="40"/>
    </location>
</feature>
<sequence length="242" mass="27384">MAQTLAIVRRQLIQITKDIWTLILLIATPLLVLLFSNFLYLNHAEPHSEQWLYQSCALLCITAFIFPCLTGAVSILRDKKLGTLEQSLASPVSRGKFVLGYLFGIGTIIAVQTIILLLFAIFIFQWPLSWTLILLYILLIIEALAAIEIGFFIAVIIKNALCIFLSIAFASVLQMIHWSGMPGWRQAVSIITPVYYSVEGGAYMILHRYLLLGFFINAAALIVFIFLFFILNIWALQKIRRV</sequence>
<dbReference type="PIRSF" id="PIRSF006648">
    <property type="entry name" value="DrrB"/>
    <property type="match status" value="1"/>
</dbReference>
<feature type="domain" description="ABC-2 type transporter transmembrane" evidence="7">
    <location>
        <begin position="3"/>
        <end position="202"/>
    </location>
</feature>
<evidence type="ECO:0000313" key="9">
    <source>
        <dbReference type="Proteomes" id="UP000808914"/>
    </source>
</evidence>
<keyword evidence="9" id="KW-1185">Reference proteome</keyword>
<accession>A0ABS2PYT4</accession>
<feature type="transmembrane region" description="Helical" evidence="6">
    <location>
        <begin position="52"/>
        <end position="76"/>
    </location>
</feature>
<protein>
    <submittedName>
        <fullName evidence="8">ABC-type multidrug transport system permease subunit</fullName>
    </submittedName>
</protein>
<keyword evidence="4 6" id="KW-1133">Transmembrane helix</keyword>
<comment type="subcellular location">
    <subcellularLocation>
        <location evidence="1">Cell membrane</location>
        <topology evidence="1">Multi-pass membrane protein</topology>
    </subcellularLocation>
</comment>
<evidence type="ECO:0000256" key="5">
    <source>
        <dbReference type="ARBA" id="ARBA00023136"/>
    </source>
</evidence>
<dbReference type="InterPro" id="IPR013525">
    <property type="entry name" value="ABC2_TM"/>
</dbReference>
<dbReference type="EMBL" id="JAFBER010000006">
    <property type="protein sequence ID" value="MBM7645192.1"/>
    <property type="molecule type" value="Genomic_DNA"/>
</dbReference>
<evidence type="ECO:0000256" key="2">
    <source>
        <dbReference type="ARBA" id="ARBA00022475"/>
    </source>
</evidence>
<evidence type="ECO:0000256" key="3">
    <source>
        <dbReference type="ARBA" id="ARBA00022692"/>
    </source>
</evidence>
<dbReference type="PANTHER" id="PTHR30294:SF38">
    <property type="entry name" value="TRANSPORT PERMEASE PROTEIN"/>
    <property type="match status" value="1"/>
</dbReference>
<dbReference type="Proteomes" id="UP000808914">
    <property type="component" value="Unassembled WGS sequence"/>
</dbReference>